<evidence type="ECO:0000256" key="4">
    <source>
        <dbReference type="ARBA" id="ARBA00023212"/>
    </source>
</evidence>
<dbReference type="GO" id="GO:0043015">
    <property type="term" value="F:gamma-tubulin binding"/>
    <property type="evidence" value="ECO:0007669"/>
    <property type="project" value="InterPro"/>
</dbReference>
<comment type="similarity">
    <text evidence="1 5">Belongs to the TUBGCP family.</text>
</comment>
<dbReference type="InterPro" id="IPR041470">
    <property type="entry name" value="GCP_N"/>
</dbReference>
<evidence type="ECO:0000256" key="1">
    <source>
        <dbReference type="ARBA" id="ARBA00010337"/>
    </source>
</evidence>
<feature type="domain" description="Gamma tubulin complex component C-terminal" evidence="6">
    <location>
        <begin position="544"/>
        <end position="819"/>
    </location>
</feature>
<keyword evidence="4 5" id="KW-0206">Cytoskeleton</keyword>
<comment type="subcellular location">
    <subcellularLocation>
        <location evidence="5">Cytoplasm</location>
        <location evidence="5">Cytoskeleton</location>
        <location evidence="5">Microtubule organizing center</location>
    </subcellularLocation>
</comment>
<gene>
    <name evidence="9" type="ORF">UVI_02021660</name>
</gene>
<accession>A0A1B5L5W7</accession>
<dbReference type="InterPro" id="IPR040457">
    <property type="entry name" value="GCP_C"/>
</dbReference>
<dbReference type="Gene3D" id="1.20.120.1900">
    <property type="entry name" value="Gamma-tubulin complex, C-terminal domain"/>
    <property type="match status" value="1"/>
</dbReference>
<evidence type="ECO:0000256" key="2">
    <source>
        <dbReference type="ARBA" id="ARBA00022490"/>
    </source>
</evidence>
<dbReference type="CDD" id="cd22572">
    <property type="entry name" value="GCP5_NTD"/>
    <property type="match status" value="1"/>
</dbReference>
<dbReference type="GO" id="GO:0000278">
    <property type="term" value="P:mitotic cell cycle"/>
    <property type="evidence" value="ECO:0007669"/>
    <property type="project" value="TreeGrafter"/>
</dbReference>
<dbReference type="InterPro" id="IPR042241">
    <property type="entry name" value="GCP_C_sf"/>
</dbReference>
<evidence type="ECO:0000259" key="6">
    <source>
        <dbReference type="Pfam" id="PF04130"/>
    </source>
</evidence>
<dbReference type="InterPro" id="IPR007259">
    <property type="entry name" value="GCP"/>
</dbReference>
<reference evidence="10" key="1">
    <citation type="journal article" date="2016" name="Genome Announc.">
        <title>Genome sequence of Ustilaginoidea virens IPU010, a rice pathogenic fungus causing false smut.</title>
        <authorList>
            <person name="Kumagai T."/>
            <person name="Ishii T."/>
            <person name="Terai G."/>
            <person name="Umemura M."/>
            <person name="Machida M."/>
            <person name="Asai K."/>
        </authorList>
    </citation>
    <scope>NUCLEOTIDE SEQUENCE [LARGE SCALE GENOMIC DNA]</scope>
    <source>
        <strain evidence="10">IPU010</strain>
    </source>
</reference>
<protein>
    <recommendedName>
        <fullName evidence="5">Spindle pole body component</fullName>
    </recommendedName>
</protein>
<dbReference type="Pfam" id="PF14609">
    <property type="entry name" value="GCP5-Mod21_N"/>
    <property type="match status" value="1"/>
</dbReference>
<dbReference type="GO" id="GO:0051225">
    <property type="term" value="P:spindle assembly"/>
    <property type="evidence" value="ECO:0007669"/>
    <property type="project" value="TreeGrafter"/>
</dbReference>
<evidence type="ECO:0000313" key="9">
    <source>
        <dbReference type="EMBL" id="GAO18578.1"/>
    </source>
</evidence>
<evidence type="ECO:0000259" key="7">
    <source>
        <dbReference type="Pfam" id="PF14609"/>
    </source>
</evidence>
<dbReference type="GO" id="GO:0051011">
    <property type="term" value="F:microtubule minus-end binding"/>
    <property type="evidence" value="ECO:0007669"/>
    <property type="project" value="TreeGrafter"/>
</dbReference>
<sequence length="845" mass="95102">MSFASQLGALTHELLQVLLPSSSQSESRKLDKLRDVALRRLKCHTYLQANPFEVEKALDGLDERFRVNNRDDLADALLARLHALKNLAPKSQSLPDILLLLLELSDQPTFKSRLSDLDSLKQTDVEPPPTLRWEDIAKEDGWEEDDLLWRSVDYSDDSDDEAFEQGSAGNSEATSMLDEAQHTMYSAHSHIVHPEDQGSFELVRSAQSWRSAASSDESLRQQPRKVAVPEMQVVRDVLFMLQGLDCTLFERDFTAVPSFQLENMQWDTFRAMMQGFADYGKHLGTLRSFVAERLDVPHLQALQDCIADRLRKLESRISELQAALGAPRGEYVLSVIKIKADLTACLEPFCTLADIVSSIEAEPQPTPFRYLELIFDETCLAQLTGNSQVYEFLGRIFSDCFRVYLRPIRLWMDQGKLLSASDLFFVAETASTTPLHSTWKDGYKLRETADGTLHSPAFLRAAVSNIYNAGKNVVVLKLLGKHDAAIARKQKIEPSLDYEAICAPGQELVPFSELFDIAFDRWIQSKYRETSRTLKECLFQDWSLMSVLDSLHKIYFMSDGSSAAAFAESLFPKLDELGAGWLDRYALTMAAQDSFASIMDPGRLAVRVEAALPPPGPTQARDSVRAALSGIKMDYRLPWPLRMTLTDASLEHYQSLFTFQLQLKRAAHALGRPRILDNYWTDRDNRGAADAFYSARSTLLWFCSTVQTYLTTLVLAPAVAQLRRDMVAANDMDEMICTHDRALKAMVDQACLGRRLAPIRDSILDVLDLALKLERTPSGATDTRSDGATGTRREQRCLRDIKEEAEGQIRFTREGLRSVARATSDAQSAKWDMLADMLQAGYPNE</sequence>
<dbReference type="PANTHER" id="PTHR19302:SF33">
    <property type="entry name" value="GAMMA-TUBULIN COMPLEX COMPONENT 5"/>
    <property type="match status" value="1"/>
</dbReference>
<dbReference type="GO" id="GO:0000930">
    <property type="term" value="C:gamma-tubulin complex"/>
    <property type="evidence" value="ECO:0007669"/>
    <property type="project" value="UniProtKB-ARBA"/>
</dbReference>
<organism evidence="9 10">
    <name type="scientific">Ustilaginoidea virens</name>
    <name type="common">Rice false smut fungus</name>
    <name type="synonym">Villosiclava virens</name>
    <dbReference type="NCBI Taxonomy" id="1159556"/>
    <lineage>
        <taxon>Eukaryota</taxon>
        <taxon>Fungi</taxon>
        <taxon>Dikarya</taxon>
        <taxon>Ascomycota</taxon>
        <taxon>Pezizomycotina</taxon>
        <taxon>Sordariomycetes</taxon>
        <taxon>Hypocreomycetidae</taxon>
        <taxon>Hypocreales</taxon>
        <taxon>Clavicipitaceae</taxon>
        <taxon>Ustilaginoidea</taxon>
    </lineage>
</organism>
<dbReference type="GO" id="GO:0005874">
    <property type="term" value="C:microtubule"/>
    <property type="evidence" value="ECO:0007669"/>
    <property type="project" value="UniProtKB-KW"/>
</dbReference>
<dbReference type="PANTHER" id="PTHR19302">
    <property type="entry name" value="GAMMA TUBULIN COMPLEX PROTEIN"/>
    <property type="match status" value="1"/>
</dbReference>
<dbReference type="Pfam" id="PF04130">
    <property type="entry name" value="GCP_C_terminal"/>
    <property type="match status" value="1"/>
</dbReference>
<comment type="caution">
    <text evidence="9">The sequence shown here is derived from an EMBL/GenBank/DDBJ whole genome shotgun (WGS) entry which is preliminary data.</text>
</comment>
<dbReference type="AlphaFoldDB" id="A0A1B5L5W7"/>
<dbReference type="InterPro" id="IPR059169">
    <property type="entry name" value="GCP5_N_ext"/>
</dbReference>
<evidence type="ECO:0000256" key="5">
    <source>
        <dbReference type="RuleBase" id="RU363050"/>
    </source>
</evidence>
<dbReference type="GO" id="GO:0000922">
    <property type="term" value="C:spindle pole"/>
    <property type="evidence" value="ECO:0007669"/>
    <property type="project" value="InterPro"/>
</dbReference>
<feature type="domain" description="Gamma-Tubulin ring complex non-core subunit mod21 N-terminal" evidence="7">
    <location>
        <begin position="67"/>
        <end position="160"/>
    </location>
</feature>
<dbReference type="GO" id="GO:0051321">
    <property type="term" value="P:meiotic cell cycle"/>
    <property type="evidence" value="ECO:0007669"/>
    <property type="project" value="TreeGrafter"/>
</dbReference>
<keyword evidence="3 5" id="KW-0493">Microtubule</keyword>
<keyword evidence="2 5" id="KW-0963">Cytoplasm</keyword>
<evidence type="ECO:0000259" key="8">
    <source>
        <dbReference type="Pfam" id="PF17681"/>
    </source>
</evidence>
<dbReference type="InterPro" id="IPR032797">
    <property type="entry name" value="Mod21_N"/>
</dbReference>
<dbReference type="GO" id="GO:0007020">
    <property type="term" value="P:microtubule nucleation"/>
    <property type="evidence" value="ECO:0007669"/>
    <property type="project" value="InterPro"/>
</dbReference>
<proteinExistence type="inferred from homology"/>
<dbReference type="GO" id="GO:0005816">
    <property type="term" value="C:spindle pole body"/>
    <property type="evidence" value="ECO:0007669"/>
    <property type="project" value="UniProtKB-ARBA"/>
</dbReference>
<dbReference type="Pfam" id="PF17681">
    <property type="entry name" value="GCP_N_terminal"/>
    <property type="match status" value="1"/>
</dbReference>
<dbReference type="Proteomes" id="UP000054053">
    <property type="component" value="Unassembled WGS sequence"/>
</dbReference>
<dbReference type="EMBL" id="BBTG02000008">
    <property type="protein sequence ID" value="GAO18578.1"/>
    <property type="molecule type" value="Genomic_DNA"/>
</dbReference>
<evidence type="ECO:0000256" key="3">
    <source>
        <dbReference type="ARBA" id="ARBA00022701"/>
    </source>
</evidence>
<feature type="domain" description="Gamma tubulin complex component protein N-terminal" evidence="8">
    <location>
        <begin position="234"/>
        <end position="540"/>
    </location>
</feature>
<name>A0A1B5L5W7_USTVR</name>
<evidence type="ECO:0000313" key="10">
    <source>
        <dbReference type="Proteomes" id="UP000054053"/>
    </source>
</evidence>
<dbReference type="GO" id="GO:0031122">
    <property type="term" value="P:cytoplasmic microtubule organization"/>
    <property type="evidence" value="ECO:0007669"/>
    <property type="project" value="TreeGrafter"/>
</dbReference>